<feature type="transmembrane region" description="Helical" evidence="2">
    <location>
        <begin position="6"/>
        <end position="27"/>
    </location>
</feature>
<accession>A0A382SZR4</accession>
<evidence type="ECO:0000256" key="2">
    <source>
        <dbReference type="SAM" id="Phobius"/>
    </source>
</evidence>
<keyword evidence="2" id="KW-0812">Transmembrane</keyword>
<sequence length="161" mass="17690">IIVGAFFGTILYLLGPIILVSACLIAPGEKFNNAYGKPCTLYEDLKRRVEDLVNAAKSCLGRNDFEGAIQSYTELGDSKSVQETKKAHISHNYDLLHSHVTRMNDKGVLCEDLVNSTNDLSSLVNSYLGIKPQERPSAPPKSDNRLSFSESESGKEEPKAE</sequence>
<reference evidence="3" key="1">
    <citation type="submission" date="2018-05" db="EMBL/GenBank/DDBJ databases">
        <authorList>
            <person name="Lanie J.A."/>
            <person name="Ng W.-L."/>
            <person name="Kazmierczak K.M."/>
            <person name="Andrzejewski T.M."/>
            <person name="Davidsen T.M."/>
            <person name="Wayne K.J."/>
            <person name="Tettelin H."/>
            <person name="Glass J.I."/>
            <person name="Rusch D."/>
            <person name="Podicherti R."/>
            <person name="Tsui H.-C.T."/>
            <person name="Winkler M.E."/>
        </authorList>
    </citation>
    <scope>NUCLEOTIDE SEQUENCE</scope>
</reference>
<protein>
    <submittedName>
        <fullName evidence="3">Uncharacterized protein</fullName>
    </submittedName>
</protein>
<keyword evidence="2" id="KW-1133">Transmembrane helix</keyword>
<name>A0A382SZR4_9ZZZZ</name>
<evidence type="ECO:0000313" key="3">
    <source>
        <dbReference type="EMBL" id="SVD14441.1"/>
    </source>
</evidence>
<gene>
    <name evidence="3" type="ORF">METZ01_LOCUS367295</name>
</gene>
<feature type="compositionally biased region" description="Basic and acidic residues" evidence="1">
    <location>
        <begin position="152"/>
        <end position="161"/>
    </location>
</feature>
<keyword evidence="2" id="KW-0472">Membrane</keyword>
<dbReference type="AlphaFoldDB" id="A0A382SZR4"/>
<feature type="region of interest" description="Disordered" evidence="1">
    <location>
        <begin position="130"/>
        <end position="161"/>
    </location>
</feature>
<proteinExistence type="predicted"/>
<feature type="non-terminal residue" evidence="3">
    <location>
        <position position="1"/>
    </location>
</feature>
<dbReference type="EMBL" id="UINC01132246">
    <property type="protein sequence ID" value="SVD14441.1"/>
    <property type="molecule type" value="Genomic_DNA"/>
</dbReference>
<organism evidence="3">
    <name type="scientific">marine metagenome</name>
    <dbReference type="NCBI Taxonomy" id="408172"/>
    <lineage>
        <taxon>unclassified sequences</taxon>
        <taxon>metagenomes</taxon>
        <taxon>ecological metagenomes</taxon>
    </lineage>
</organism>
<evidence type="ECO:0000256" key="1">
    <source>
        <dbReference type="SAM" id="MobiDB-lite"/>
    </source>
</evidence>